<dbReference type="GO" id="GO:0005524">
    <property type="term" value="F:ATP binding"/>
    <property type="evidence" value="ECO:0007669"/>
    <property type="project" value="UniProtKB-KW"/>
</dbReference>
<dbReference type="SMART" id="SM00490">
    <property type="entry name" value="HELICc"/>
    <property type="match status" value="1"/>
</dbReference>
<protein>
    <recommendedName>
        <fullName evidence="1">RNA helicase</fullName>
        <ecNumber evidence="1">3.6.4.13</ecNumber>
    </recommendedName>
</protein>
<name>A0A6A4WRJ1_AMPAM</name>
<proteinExistence type="inferred from homology"/>
<evidence type="ECO:0000256" key="7">
    <source>
        <dbReference type="RuleBase" id="RU000492"/>
    </source>
</evidence>
<keyword evidence="4 7" id="KW-0347">Helicase</keyword>
<dbReference type="Pfam" id="PF00271">
    <property type="entry name" value="Helicase_C"/>
    <property type="match status" value="1"/>
</dbReference>
<dbReference type="InterPro" id="IPR050079">
    <property type="entry name" value="DEAD_box_RNA_helicase"/>
</dbReference>
<dbReference type="Proteomes" id="UP000440578">
    <property type="component" value="Unassembled WGS sequence"/>
</dbReference>
<dbReference type="Pfam" id="PF00270">
    <property type="entry name" value="DEAD"/>
    <property type="match status" value="1"/>
</dbReference>
<dbReference type="GO" id="GO:0005829">
    <property type="term" value="C:cytosol"/>
    <property type="evidence" value="ECO:0007669"/>
    <property type="project" value="TreeGrafter"/>
</dbReference>
<evidence type="ECO:0000313" key="12">
    <source>
        <dbReference type="EMBL" id="KAF0307929.1"/>
    </source>
</evidence>
<dbReference type="SUPFAM" id="SSF52540">
    <property type="entry name" value="P-loop containing nucleoside triphosphate hydrolases"/>
    <property type="match status" value="1"/>
</dbReference>
<evidence type="ECO:0000256" key="8">
    <source>
        <dbReference type="SAM" id="MobiDB-lite"/>
    </source>
</evidence>
<evidence type="ECO:0000256" key="5">
    <source>
        <dbReference type="ARBA" id="ARBA00022840"/>
    </source>
</evidence>
<dbReference type="SMART" id="SM00487">
    <property type="entry name" value="DEXDc"/>
    <property type="match status" value="1"/>
</dbReference>
<dbReference type="EMBL" id="VIIS01000528">
    <property type="protein sequence ID" value="KAF0307930.1"/>
    <property type="molecule type" value="Genomic_DNA"/>
</dbReference>
<comment type="similarity">
    <text evidence="7">Belongs to the DEAD box helicase family.</text>
</comment>
<sequence>MSRPAHRLAAKPRTSDVAVSEDVTFAGLLLSEPVLLGLRRAGFERPSPIQLRAIPLGRCAVDLIVQAKSGTGKTCVLAVLALEALVAAPPSGRCRALVLAPTREVAVQVAQVITAIGVEVPGLAVQTLIGGLPLAQDVANLRRCNVAVGTPGRIRQLVDCEALNTDSVRLFVMDEADKLMEDAFVDDINFIYSTLPASKQMIALSATYPDTLASLLARYMRSPTFVRLGKSSPALLGIRQYVMTVPCEPLVTKQLKVKLEALVNILSTVSFTQCLVFSNHQTRAETLCSQLSSRGWPSAHLSSSLSQERRLEALSQLTSLRCRVLVTTDLGARGVDSEHADLVVQLDVPWDGATYLHRVGRAGRYGSLGAAVALVSLGEEEQRLTTVIAAAGVSPLRLPQSLPDDIKTCDTTGCSSTATRLVVNYDEEVRQIPNQEEDVEAFQRDLRMGAARKKAFLASRVKDAQRKSVRGRAFPAGKDSSSGEDSNWGPYGGSTLPPHSWDELLNVCYDQQTRYLSHMTSYYTQYYGLSQS</sequence>
<keyword evidence="5 7" id="KW-0067">ATP-binding</keyword>
<dbReference type="PANTHER" id="PTHR47959">
    <property type="entry name" value="ATP-DEPENDENT RNA HELICASE RHLE-RELATED"/>
    <property type="match status" value="1"/>
</dbReference>
<accession>A0A6A4WRJ1</accession>
<dbReference type="PROSITE" id="PS51192">
    <property type="entry name" value="HELICASE_ATP_BIND_1"/>
    <property type="match status" value="1"/>
</dbReference>
<dbReference type="AlphaFoldDB" id="A0A6A4WRJ1"/>
<comment type="caution">
    <text evidence="12">The sequence shown here is derived from an EMBL/GenBank/DDBJ whole genome shotgun (WGS) entry which is preliminary data.</text>
</comment>
<dbReference type="OrthoDB" id="434041at2759"/>
<dbReference type="InterPro" id="IPR014014">
    <property type="entry name" value="RNA_helicase_DEAD_Q_motif"/>
</dbReference>
<evidence type="ECO:0000313" key="13">
    <source>
        <dbReference type="Proteomes" id="UP000440578"/>
    </source>
</evidence>
<gene>
    <name evidence="12" type="primary">ddx20_1</name>
    <name evidence="12" type="ORF">FJT64_020803</name>
</gene>
<evidence type="ECO:0000256" key="2">
    <source>
        <dbReference type="ARBA" id="ARBA00022741"/>
    </source>
</evidence>
<dbReference type="PROSITE" id="PS00039">
    <property type="entry name" value="DEAD_ATP_HELICASE"/>
    <property type="match status" value="1"/>
</dbReference>
<dbReference type="Gene3D" id="3.40.50.300">
    <property type="entry name" value="P-loop containing nucleotide triphosphate hydrolases"/>
    <property type="match status" value="2"/>
</dbReference>
<dbReference type="InterPro" id="IPR014001">
    <property type="entry name" value="Helicase_ATP-bd"/>
</dbReference>
<dbReference type="EC" id="3.6.4.13" evidence="1"/>
<feature type="domain" description="Helicase C-terminal" evidence="10">
    <location>
        <begin position="261"/>
        <end position="406"/>
    </location>
</feature>
<dbReference type="PROSITE" id="PS51194">
    <property type="entry name" value="HELICASE_CTER"/>
    <property type="match status" value="1"/>
</dbReference>
<dbReference type="PANTHER" id="PTHR47959:SF1">
    <property type="entry name" value="ATP-DEPENDENT RNA HELICASE DBPA"/>
    <property type="match status" value="1"/>
</dbReference>
<keyword evidence="13" id="KW-1185">Reference proteome</keyword>
<reference evidence="12 13" key="1">
    <citation type="submission" date="2019-07" db="EMBL/GenBank/DDBJ databases">
        <title>Draft genome assembly of a fouling barnacle, Amphibalanus amphitrite (Darwin, 1854): The first reference genome for Thecostraca.</title>
        <authorList>
            <person name="Kim W."/>
        </authorList>
    </citation>
    <scope>NUCLEOTIDE SEQUENCE [LARGE SCALE GENOMIC DNA]</scope>
    <source>
        <strain evidence="12">SNU_AA5</strain>
        <tissue evidence="12">Soma without cirri and trophi</tissue>
    </source>
</reference>
<keyword evidence="2 7" id="KW-0547">Nucleotide-binding</keyword>
<feature type="region of interest" description="Disordered" evidence="8">
    <location>
        <begin position="468"/>
        <end position="491"/>
    </location>
</feature>
<dbReference type="InterPro" id="IPR027417">
    <property type="entry name" value="P-loop_NTPase"/>
</dbReference>
<dbReference type="InterPro" id="IPR001650">
    <property type="entry name" value="Helicase_C-like"/>
</dbReference>
<evidence type="ECO:0000256" key="1">
    <source>
        <dbReference type="ARBA" id="ARBA00012552"/>
    </source>
</evidence>
<evidence type="ECO:0000259" key="9">
    <source>
        <dbReference type="PROSITE" id="PS51192"/>
    </source>
</evidence>
<feature type="domain" description="DEAD-box RNA helicase Q" evidence="11">
    <location>
        <begin position="23"/>
        <end position="51"/>
    </location>
</feature>
<dbReference type="GO" id="GO:0016787">
    <property type="term" value="F:hydrolase activity"/>
    <property type="evidence" value="ECO:0007669"/>
    <property type="project" value="UniProtKB-KW"/>
</dbReference>
<evidence type="ECO:0000256" key="3">
    <source>
        <dbReference type="ARBA" id="ARBA00022801"/>
    </source>
</evidence>
<dbReference type="PROSITE" id="PS51195">
    <property type="entry name" value="Q_MOTIF"/>
    <property type="match status" value="1"/>
</dbReference>
<evidence type="ECO:0000256" key="4">
    <source>
        <dbReference type="ARBA" id="ARBA00022806"/>
    </source>
</evidence>
<dbReference type="CDD" id="cd18787">
    <property type="entry name" value="SF2_C_DEAD"/>
    <property type="match status" value="1"/>
</dbReference>
<dbReference type="GO" id="GO:0003724">
    <property type="term" value="F:RNA helicase activity"/>
    <property type="evidence" value="ECO:0007669"/>
    <property type="project" value="UniProtKB-EC"/>
</dbReference>
<dbReference type="GO" id="GO:0003676">
    <property type="term" value="F:nucleic acid binding"/>
    <property type="evidence" value="ECO:0007669"/>
    <property type="project" value="InterPro"/>
</dbReference>
<evidence type="ECO:0000259" key="11">
    <source>
        <dbReference type="PROSITE" id="PS51195"/>
    </source>
</evidence>
<evidence type="ECO:0000259" key="10">
    <source>
        <dbReference type="PROSITE" id="PS51194"/>
    </source>
</evidence>
<dbReference type="InterPro" id="IPR011545">
    <property type="entry name" value="DEAD/DEAH_box_helicase_dom"/>
</dbReference>
<dbReference type="EMBL" id="VIIS01000528">
    <property type="protein sequence ID" value="KAF0307929.1"/>
    <property type="molecule type" value="Genomic_DNA"/>
</dbReference>
<feature type="short sequence motif" description="Q motif" evidence="6">
    <location>
        <begin position="23"/>
        <end position="51"/>
    </location>
</feature>
<evidence type="ECO:0000256" key="6">
    <source>
        <dbReference type="PROSITE-ProRule" id="PRU00552"/>
    </source>
</evidence>
<keyword evidence="3 7" id="KW-0378">Hydrolase</keyword>
<feature type="domain" description="Helicase ATP-binding" evidence="9">
    <location>
        <begin position="54"/>
        <end position="226"/>
    </location>
</feature>
<organism evidence="12 13">
    <name type="scientific">Amphibalanus amphitrite</name>
    <name type="common">Striped barnacle</name>
    <name type="synonym">Balanus amphitrite</name>
    <dbReference type="NCBI Taxonomy" id="1232801"/>
    <lineage>
        <taxon>Eukaryota</taxon>
        <taxon>Metazoa</taxon>
        <taxon>Ecdysozoa</taxon>
        <taxon>Arthropoda</taxon>
        <taxon>Crustacea</taxon>
        <taxon>Multicrustacea</taxon>
        <taxon>Cirripedia</taxon>
        <taxon>Thoracica</taxon>
        <taxon>Thoracicalcarea</taxon>
        <taxon>Balanomorpha</taxon>
        <taxon>Balanoidea</taxon>
        <taxon>Balanidae</taxon>
        <taxon>Amphibalaninae</taxon>
        <taxon>Amphibalanus</taxon>
    </lineage>
</organism>
<dbReference type="InterPro" id="IPR000629">
    <property type="entry name" value="RNA-helicase_DEAD-box_CS"/>
</dbReference>